<evidence type="ECO:0000313" key="2">
    <source>
        <dbReference type="Proteomes" id="UP000694399"/>
    </source>
</evidence>
<name>A0A8C9D9W4_PANLE</name>
<dbReference type="Ensembl" id="ENSPLOT00000027475.1">
    <property type="protein sequence ID" value="ENSPLOP00000024894.1"/>
    <property type="gene ID" value="ENSPLOG00000018259.1"/>
</dbReference>
<sequence length="93" mass="10279">HFLLWATVRVESAPQRPQKYPMWVKNFGTCLCHDPPVALTICTKSTGPDHCRCCYPVLLKHGHLVLHLGPLDPDYKGGGDCSQQVPTSSQPTP</sequence>
<dbReference type="AlphaFoldDB" id="A0A8C9D9W4"/>
<proteinExistence type="predicted"/>
<keyword evidence="2" id="KW-1185">Reference proteome</keyword>
<accession>A0A8C9D9W4</accession>
<organism evidence="1 2">
    <name type="scientific">Panthera leo</name>
    <name type="common">Lion</name>
    <dbReference type="NCBI Taxonomy" id="9689"/>
    <lineage>
        <taxon>Eukaryota</taxon>
        <taxon>Metazoa</taxon>
        <taxon>Chordata</taxon>
        <taxon>Craniata</taxon>
        <taxon>Vertebrata</taxon>
        <taxon>Euteleostomi</taxon>
        <taxon>Mammalia</taxon>
        <taxon>Eutheria</taxon>
        <taxon>Laurasiatheria</taxon>
        <taxon>Carnivora</taxon>
        <taxon>Feliformia</taxon>
        <taxon>Felidae</taxon>
        <taxon>Pantherinae</taxon>
        <taxon>Panthera</taxon>
    </lineage>
</organism>
<reference evidence="1" key="1">
    <citation type="submission" date="2025-08" db="UniProtKB">
        <authorList>
            <consortium name="Ensembl"/>
        </authorList>
    </citation>
    <scope>IDENTIFICATION</scope>
</reference>
<evidence type="ECO:0000313" key="1">
    <source>
        <dbReference type="Ensembl" id="ENSPLOP00000024894.1"/>
    </source>
</evidence>
<protein>
    <submittedName>
        <fullName evidence="1">Uncharacterized protein</fullName>
    </submittedName>
</protein>
<dbReference type="Proteomes" id="UP000694399">
    <property type="component" value="Unassembled WGS sequence"/>
</dbReference>
<reference evidence="1" key="2">
    <citation type="submission" date="2025-09" db="UniProtKB">
        <authorList>
            <consortium name="Ensembl"/>
        </authorList>
    </citation>
    <scope>IDENTIFICATION</scope>
</reference>